<dbReference type="Proteomes" id="UP000023785">
    <property type="component" value="Unassembled WGS sequence"/>
</dbReference>
<dbReference type="InterPro" id="IPR029063">
    <property type="entry name" value="SAM-dependent_MTases_sf"/>
</dbReference>
<dbReference type="STRING" id="1392540.P256_01493"/>
<comment type="caution">
    <text evidence="1">The sequence shown here is derived from an EMBL/GenBank/DDBJ whole genome shotgun (WGS) entry which is preliminary data.</text>
</comment>
<dbReference type="Gene3D" id="3.40.50.150">
    <property type="entry name" value="Vaccinia Virus protein VP39"/>
    <property type="match status" value="1"/>
</dbReference>
<dbReference type="AlphaFoldDB" id="V2TLK6"/>
<accession>V2TLK6</accession>
<proteinExistence type="predicted"/>
<dbReference type="Pfam" id="PF13489">
    <property type="entry name" value="Methyltransf_23"/>
    <property type="match status" value="1"/>
</dbReference>
<sequence length="275" mass="31110">MQRQKTKIPQHKYAINASMLGDDTALPWTNLGLWHTPHVTYPEACQNLAISLAEALALKSDDAVLDLGCGWGASLNLWQEQYAVRQISAVELQTGCLSYLKTQDCLNTVKFYQGSFLNLKALSLNLKHDVILCIDALYHHSLPQFLNSISVNAHKKTRLGFHYLTVTAQWEKLSFVQRKKYQYLLALADIQINALYSQTQLCQVLKNAGWHHTNIKILTEPVFGGFSSYIQHREHENHAIYGIDGLKIKLTAKLCHQLFKAGIVGYVQVVSHRLP</sequence>
<dbReference type="EMBL" id="AYER01000006">
    <property type="protein sequence ID" value="ESK38676.1"/>
    <property type="molecule type" value="Genomic_DNA"/>
</dbReference>
<evidence type="ECO:0000313" key="1">
    <source>
        <dbReference type="EMBL" id="ESK38676.1"/>
    </source>
</evidence>
<dbReference type="eggNOG" id="COG2230">
    <property type="taxonomic scope" value="Bacteria"/>
</dbReference>
<keyword evidence="2" id="KW-1185">Reference proteome</keyword>
<evidence type="ECO:0008006" key="3">
    <source>
        <dbReference type="Google" id="ProtNLM"/>
    </source>
</evidence>
<reference evidence="1 2" key="1">
    <citation type="submission" date="2013-10" db="EMBL/GenBank/DDBJ databases">
        <title>The Genome Sequence of Acinetobacter nectaris CIP 110549.</title>
        <authorList>
            <consortium name="The Broad Institute Genomics Platform"/>
            <consortium name="The Broad Institute Genome Sequencing Center for Infectious Disease"/>
            <person name="Cerqueira G."/>
            <person name="Feldgarden M."/>
            <person name="Courvalin P."/>
            <person name="Grillot-Courvalin C."/>
            <person name="Clermont D."/>
            <person name="Rocha E."/>
            <person name="Yoon E.-J."/>
            <person name="Nemec A."/>
            <person name="Young S.K."/>
            <person name="Zeng Q."/>
            <person name="Gargeya S."/>
            <person name="Fitzgerald M."/>
            <person name="Abouelleil A."/>
            <person name="Alvarado L."/>
            <person name="Berlin A.M."/>
            <person name="Chapman S.B."/>
            <person name="Gainer-Dewar J."/>
            <person name="Goldberg J."/>
            <person name="Gnerre S."/>
            <person name="Griggs A."/>
            <person name="Gujja S."/>
            <person name="Hansen M."/>
            <person name="Howarth C."/>
            <person name="Imamovic A."/>
            <person name="Ireland A."/>
            <person name="Larimer J."/>
            <person name="McCowan C."/>
            <person name="Murphy C."/>
            <person name="Pearson M."/>
            <person name="Poon T.W."/>
            <person name="Priest M."/>
            <person name="Roberts A."/>
            <person name="Saif S."/>
            <person name="Shea T."/>
            <person name="Sykes S."/>
            <person name="Wortman J."/>
            <person name="Nusbaum C."/>
            <person name="Birren B."/>
        </authorList>
    </citation>
    <scope>NUCLEOTIDE SEQUENCE [LARGE SCALE GENOMIC DNA]</scope>
    <source>
        <strain evidence="1 2">CIP 110549</strain>
    </source>
</reference>
<dbReference type="PATRIC" id="fig|1392540.3.peg.1444"/>
<dbReference type="HOGENOM" id="CLU_978718_0_0_6"/>
<protein>
    <recommendedName>
        <fullName evidence="3">Methyltransferase domain-containing protein</fullName>
    </recommendedName>
</protein>
<evidence type="ECO:0000313" key="2">
    <source>
        <dbReference type="Proteomes" id="UP000023785"/>
    </source>
</evidence>
<name>V2TLK6_9GAMM</name>
<organism evidence="1 2">
    <name type="scientific">Acinetobacter nectaris CIP 110549</name>
    <dbReference type="NCBI Taxonomy" id="1392540"/>
    <lineage>
        <taxon>Bacteria</taxon>
        <taxon>Pseudomonadati</taxon>
        <taxon>Pseudomonadota</taxon>
        <taxon>Gammaproteobacteria</taxon>
        <taxon>Moraxellales</taxon>
        <taxon>Moraxellaceae</taxon>
        <taxon>Acinetobacter</taxon>
    </lineage>
</organism>
<dbReference type="RefSeq" id="WP_023273115.1">
    <property type="nucleotide sequence ID" value="NZ_KI530723.1"/>
</dbReference>
<dbReference type="SUPFAM" id="SSF53335">
    <property type="entry name" value="S-adenosyl-L-methionine-dependent methyltransferases"/>
    <property type="match status" value="1"/>
</dbReference>
<dbReference type="CDD" id="cd02440">
    <property type="entry name" value="AdoMet_MTases"/>
    <property type="match status" value="1"/>
</dbReference>
<gene>
    <name evidence="1" type="ORF">P256_01493</name>
</gene>
<dbReference type="OrthoDB" id="6710536at2"/>